<sequence length="68" mass="7490">MKSLTEAQENLLRTLGFPVALENLDDAELTRIEDALSNEIQTHGINETSNGLNDYGELCRSCIIALPD</sequence>
<evidence type="ECO:0000313" key="2">
    <source>
        <dbReference type="Proteomes" id="UP000293345"/>
    </source>
</evidence>
<evidence type="ECO:0000313" key="1">
    <source>
        <dbReference type="EMBL" id="RXZ54935.1"/>
    </source>
</evidence>
<reference evidence="1 2" key="1">
    <citation type="submission" date="2019-01" db="EMBL/GenBank/DDBJ databases">
        <title>Senegalimassilia sp. nov. KGMB04484 isolated human feces.</title>
        <authorList>
            <person name="Han K.-I."/>
            <person name="Kim J.-S."/>
            <person name="Lee K.C."/>
            <person name="Suh M.K."/>
            <person name="Eom M.K."/>
            <person name="Lee J.H."/>
            <person name="Park S.-H."/>
            <person name="Kang S.W."/>
            <person name="Park J.-E."/>
            <person name="Oh B.S."/>
            <person name="Yu S.Y."/>
            <person name="Choi S.-H."/>
            <person name="Lee D.H."/>
            <person name="Yoon H."/>
            <person name="Kim B.-Y."/>
            <person name="Lee J.H."/>
            <person name="Lee J.-S."/>
        </authorList>
    </citation>
    <scope>NUCLEOTIDE SEQUENCE [LARGE SCALE GENOMIC DNA]</scope>
    <source>
        <strain evidence="1 2">KGMB04484</strain>
    </source>
</reference>
<dbReference type="Proteomes" id="UP000293345">
    <property type="component" value="Unassembled WGS sequence"/>
</dbReference>
<proteinExistence type="predicted"/>
<dbReference type="EMBL" id="SDPW01000001">
    <property type="protein sequence ID" value="RXZ54935.1"/>
    <property type="molecule type" value="Genomic_DNA"/>
</dbReference>
<organism evidence="1 2">
    <name type="scientific">Senegalimassilia faecalis</name>
    <dbReference type="NCBI Taxonomy" id="2509433"/>
    <lineage>
        <taxon>Bacteria</taxon>
        <taxon>Bacillati</taxon>
        <taxon>Actinomycetota</taxon>
        <taxon>Coriobacteriia</taxon>
        <taxon>Coriobacteriales</taxon>
        <taxon>Coriobacteriaceae</taxon>
        <taxon>Senegalimassilia</taxon>
    </lineage>
</organism>
<accession>A0A4Q2K0I1</accession>
<dbReference type="AlphaFoldDB" id="A0A4Q2K0I1"/>
<keyword evidence="2" id="KW-1185">Reference proteome</keyword>
<comment type="caution">
    <text evidence="1">The sequence shown here is derived from an EMBL/GenBank/DDBJ whole genome shotgun (WGS) entry which is preliminary data.</text>
</comment>
<dbReference type="RefSeq" id="WP_129425802.1">
    <property type="nucleotide sequence ID" value="NZ_SDPW01000001.1"/>
</dbReference>
<dbReference type="OrthoDB" id="9957773at2"/>
<protein>
    <submittedName>
        <fullName evidence="1">Uncharacterized protein</fullName>
    </submittedName>
</protein>
<gene>
    <name evidence="1" type="ORF">ET524_10915</name>
</gene>
<name>A0A4Q2K0I1_9ACTN</name>